<sequence length="49" mass="5526">MVSGRPAFDNLRGEQGTGSPTELALILVVDDEDDDLDRRFRSRLSTWAF</sequence>
<proteinExistence type="predicted"/>
<dbReference type="Proteomes" id="UP000663836">
    <property type="component" value="Unassembled WGS sequence"/>
</dbReference>
<organism evidence="1 2">
    <name type="scientific">Rotaria sordida</name>
    <dbReference type="NCBI Taxonomy" id="392033"/>
    <lineage>
        <taxon>Eukaryota</taxon>
        <taxon>Metazoa</taxon>
        <taxon>Spiralia</taxon>
        <taxon>Gnathifera</taxon>
        <taxon>Rotifera</taxon>
        <taxon>Eurotatoria</taxon>
        <taxon>Bdelloidea</taxon>
        <taxon>Philodinida</taxon>
        <taxon>Philodinidae</taxon>
        <taxon>Rotaria</taxon>
    </lineage>
</organism>
<dbReference type="EMBL" id="CAJOBD010017173">
    <property type="protein sequence ID" value="CAF4220238.1"/>
    <property type="molecule type" value="Genomic_DNA"/>
</dbReference>
<evidence type="ECO:0000313" key="2">
    <source>
        <dbReference type="Proteomes" id="UP000663836"/>
    </source>
</evidence>
<comment type="caution">
    <text evidence="1">The sequence shown here is derived from an EMBL/GenBank/DDBJ whole genome shotgun (WGS) entry which is preliminary data.</text>
</comment>
<evidence type="ECO:0000313" key="1">
    <source>
        <dbReference type="EMBL" id="CAF4220238.1"/>
    </source>
</evidence>
<reference evidence="1" key="1">
    <citation type="submission" date="2021-02" db="EMBL/GenBank/DDBJ databases">
        <authorList>
            <person name="Nowell W R."/>
        </authorList>
    </citation>
    <scope>NUCLEOTIDE SEQUENCE</scope>
</reference>
<name>A0A820CD50_9BILA</name>
<dbReference type="AlphaFoldDB" id="A0A820CD50"/>
<accession>A0A820CD50</accession>
<gene>
    <name evidence="1" type="ORF">JBS370_LOCUS37409</name>
</gene>
<protein>
    <submittedName>
        <fullName evidence="1">Uncharacterized protein</fullName>
    </submittedName>
</protein>